<gene>
    <name evidence="1" type="ORF">SAMN05443663_105143</name>
</gene>
<name>A0A1M5PXP1_9FLAO</name>
<dbReference type="AlphaFoldDB" id="A0A1M5PXP1"/>
<dbReference type="EMBL" id="FQWC01000005">
    <property type="protein sequence ID" value="SHH06023.1"/>
    <property type="molecule type" value="Genomic_DNA"/>
</dbReference>
<proteinExistence type="predicted"/>
<dbReference type="Proteomes" id="UP000184071">
    <property type="component" value="Unassembled WGS sequence"/>
</dbReference>
<accession>A0A1M5PXP1</accession>
<protein>
    <submittedName>
        <fullName evidence="1">Uncharacterized protein</fullName>
    </submittedName>
</protein>
<dbReference type="STRING" id="370979.SAMN05443663_105143"/>
<organism evidence="1 2">
    <name type="scientific">Flavobacterium defluvii</name>
    <dbReference type="NCBI Taxonomy" id="370979"/>
    <lineage>
        <taxon>Bacteria</taxon>
        <taxon>Pseudomonadati</taxon>
        <taxon>Bacteroidota</taxon>
        <taxon>Flavobacteriia</taxon>
        <taxon>Flavobacteriales</taxon>
        <taxon>Flavobacteriaceae</taxon>
        <taxon>Flavobacterium</taxon>
    </lineage>
</organism>
<sequence>MFAKLYLHKALRSFPFYKPLFKTLRSLRLIPFYNYHGKINLTLAIKITVPKTIFKVLFEKEPLP</sequence>
<evidence type="ECO:0000313" key="2">
    <source>
        <dbReference type="Proteomes" id="UP000184071"/>
    </source>
</evidence>
<evidence type="ECO:0000313" key="1">
    <source>
        <dbReference type="EMBL" id="SHH06023.1"/>
    </source>
</evidence>
<keyword evidence="2" id="KW-1185">Reference proteome</keyword>
<reference evidence="2" key="1">
    <citation type="submission" date="2016-11" db="EMBL/GenBank/DDBJ databases">
        <authorList>
            <person name="Varghese N."/>
            <person name="Submissions S."/>
        </authorList>
    </citation>
    <scope>NUCLEOTIDE SEQUENCE [LARGE SCALE GENOMIC DNA]</scope>
    <source>
        <strain evidence="2">DSM 17963</strain>
    </source>
</reference>